<name>A0A6A6BUG9_9PEZI</name>
<sequence length="305" mass="34115">MRGKRAKQYRKLMHQYGLTFGFREPYQVLVDAQMVQDAERFKMDLAGGLERTLQGKIKPMITHCSMRHLYEAKDQTVIAHAKSFERRRCNHHELEKPLSTLECIQSVVDPKGANTNKHRYCVATQDPKVRAFLRKIPGVPLVYINRSVMIMEPMGGATEDVRDRAEKDKFRAGIKGTRRTAAELSAKRKRDEDGDDSDVSMEDATAGAEAEGNAALQPKKKQKKGPKGPNPLSVKKPKDKPTGKAAQKPNKAPEKPKKAIEESETKEPSATDTAEEPAKRKRKRKNKPKTDGESAEAAQADAQES</sequence>
<evidence type="ECO:0000256" key="1">
    <source>
        <dbReference type="ARBA" id="ARBA00004604"/>
    </source>
</evidence>
<dbReference type="InterPro" id="IPR057776">
    <property type="entry name" value="UTP23_sensor"/>
</dbReference>
<dbReference type="GO" id="GO:0006364">
    <property type="term" value="P:rRNA processing"/>
    <property type="evidence" value="ECO:0007669"/>
    <property type="project" value="UniProtKB-KW"/>
</dbReference>
<keyword evidence="3" id="KW-0698">rRNA processing</keyword>
<protein>
    <recommendedName>
        <fullName evidence="7">U three protein 23</fullName>
    </recommendedName>
</protein>
<feature type="region of interest" description="Disordered" evidence="8">
    <location>
        <begin position="168"/>
        <end position="305"/>
    </location>
</feature>
<keyword evidence="2" id="KW-0690">Ribosome biogenesis</keyword>
<feature type="compositionally biased region" description="Low complexity" evidence="8">
    <location>
        <begin position="204"/>
        <end position="217"/>
    </location>
</feature>
<keyword evidence="11" id="KW-1185">Reference proteome</keyword>
<evidence type="ECO:0000256" key="7">
    <source>
        <dbReference type="ARBA" id="ARBA00076388"/>
    </source>
</evidence>
<evidence type="ECO:0000256" key="3">
    <source>
        <dbReference type="ARBA" id="ARBA00022552"/>
    </source>
</evidence>
<dbReference type="RefSeq" id="XP_033402583.1">
    <property type="nucleotide sequence ID" value="XM_033536399.1"/>
</dbReference>
<feature type="compositionally biased region" description="Basic and acidic residues" evidence="8">
    <location>
        <begin position="251"/>
        <end position="269"/>
    </location>
</feature>
<dbReference type="Proteomes" id="UP000799438">
    <property type="component" value="Unassembled WGS sequence"/>
</dbReference>
<dbReference type="InterPro" id="IPR029060">
    <property type="entry name" value="PIN-like_dom_sf"/>
</dbReference>
<dbReference type="Pfam" id="PF04900">
    <property type="entry name" value="Fcf1"/>
    <property type="match status" value="1"/>
</dbReference>
<organism evidence="10 11">
    <name type="scientific">Aplosporella prunicola CBS 121167</name>
    <dbReference type="NCBI Taxonomy" id="1176127"/>
    <lineage>
        <taxon>Eukaryota</taxon>
        <taxon>Fungi</taxon>
        <taxon>Dikarya</taxon>
        <taxon>Ascomycota</taxon>
        <taxon>Pezizomycotina</taxon>
        <taxon>Dothideomycetes</taxon>
        <taxon>Dothideomycetes incertae sedis</taxon>
        <taxon>Botryosphaeriales</taxon>
        <taxon>Aplosporellaceae</taxon>
        <taxon>Aplosporella</taxon>
    </lineage>
</organism>
<dbReference type="GO" id="GO:0032040">
    <property type="term" value="C:small-subunit processome"/>
    <property type="evidence" value="ECO:0007669"/>
    <property type="project" value="InterPro"/>
</dbReference>
<evidence type="ECO:0000256" key="4">
    <source>
        <dbReference type="ARBA" id="ARBA00023242"/>
    </source>
</evidence>
<proteinExistence type="inferred from homology"/>
<dbReference type="EMBL" id="ML995475">
    <property type="protein sequence ID" value="KAF2146874.1"/>
    <property type="molecule type" value="Genomic_DNA"/>
</dbReference>
<dbReference type="GeneID" id="54293895"/>
<gene>
    <name evidence="10" type="ORF">K452DRAFT_219118</name>
</gene>
<evidence type="ECO:0000313" key="11">
    <source>
        <dbReference type="Proteomes" id="UP000799438"/>
    </source>
</evidence>
<comment type="similarity">
    <text evidence="6">Belongs to the UTP23/FCF1 family. UTP23 subfamily.</text>
</comment>
<dbReference type="SUPFAM" id="SSF88723">
    <property type="entry name" value="PIN domain-like"/>
    <property type="match status" value="1"/>
</dbReference>
<evidence type="ECO:0000256" key="8">
    <source>
        <dbReference type="SAM" id="MobiDB-lite"/>
    </source>
</evidence>
<accession>A0A6A6BUG9</accession>
<dbReference type="Pfam" id="PF24779">
    <property type="entry name" value="UTP23_sensor"/>
    <property type="match status" value="1"/>
</dbReference>
<dbReference type="InterPro" id="IPR006984">
    <property type="entry name" value="Fcf1/UTP23"/>
</dbReference>
<dbReference type="Gene3D" id="3.40.50.1010">
    <property type="entry name" value="5'-nuclease"/>
    <property type="match status" value="1"/>
</dbReference>
<keyword evidence="4" id="KW-0539">Nucleus</keyword>
<reference evidence="10" key="1">
    <citation type="journal article" date="2020" name="Stud. Mycol.">
        <title>101 Dothideomycetes genomes: a test case for predicting lifestyles and emergence of pathogens.</title>
        <authorList>
            <person name="Haridas S."/>
            <person name="Albert R."/>
            <person name="Binder M."/>
            <person name="Bloem J."/>
            <person name="Labutti K."/>
            <person name="Salamov A."/>
            <person name="Andreopoulos B."/>
            <person name="Baker S."/>
            <person name="Barry K."/>
            <person name="Bills G."/>
            <person name="Bluhm B."/>
            <person name="Cannon C."/>
            <person name="Castanera R."/>
            <person name="Culley D."/>
            <person name="Daum C."/>
            <person name="Ezra D."/>
            <person name="Gonzalez J."/>
            <person name="Henrissat B."/>
            <person name="Kuo A."/>
            <person name="Liang C."/>
            <person name="Lipzen A."/>
            <person name="Lutzoni F."/>
            <person name="Magnuson J."/>
            <person name="Mondo S."/>
            <person name="Nolan M."/>
            <person name="Ohm R."/>
            <person name="Pangilinan J."/>
            <person name="Park H.-J."/>
            <person name="Ramirez L."/>
            <person name="Alfaro M."/>
            <person name="Sun H."/>
            <person name="Tritt A."/>
            <person name="Yoshinaga Y."/>
            <person name="Zwiers L.-H."/>
            <person name="Turgeon B."/>
            <person name="Goodwin S."/>
            <person name="Spatafora J."/>
            <person name="Crous P."/>
            <person name="Grigoriev I."/>
        </authorList>
    </citation>
    <scope>NUCLEOTIDE SEQUENCE</scope>
    <source>
        <strain evidence="10">CBS 121167</strain>
    </source>
</reference>
<comment type="function">
    <text evidence="5">Involved in rRNA-processing and ribosome biogenesis.</text>
</comment>
<evidence type="ECO:0000256" key="5">
    <source>
        <dbReference type="ARBA" id="ARBA00037300"/>
    </source>
</evidence>
<dbReference type="FunFam" id="3.40.50.1010:FF:000006">
    <property type="entry name" value="rRNA-processing protein UTP23 homolog"/>
    <property type="match status" value="1"/>
</dbReference>
<comment type="subcellular location">
    <subcellularLocation>
        <location evidence="1">Nucleus</location>
        <location evidence="1">Nucleolus</location>
    </subcellularLocation>
</comment>
<dbReference type="PANTHER" id="PTHR12416">
    <property type="entry name" value="RRNA-PROCESSING PROTEIN UTP23 HOMOLOG"/>
    <property type="match status" value="1"/>
</dbReference>
<evidence type="ECO:0000259" key="9">
    <source>
        <dbReference type="Pfam" id="PF24779"/>
    </source>
</evidence>
<feature type="compositionally biased region" description="Low complexity" evidence="8">
    <location>
        <begin position="295"/>
        <end position="305"/>
    </location>
</feature>
<evidence type="ECO:0000313" key="10">
    <source>
        <dbReference type="EMBL" id="KAF2146874.1"/>
    </source>
</evidence>
<evidence type="ECO:0000256" key="2">
    <source>
        <dbReference type="ARBA" id="ARBA00022517"/>
    </source>
</evidence>
<evidence type="ECO:0000256" key="6">
    <source>
        <dbReference type="ARBA" id="ARBA00038503"/>
    </source>
</evidence>
<feature type="domain" description="UTP23 sensor motif region" evidence="9">
    <location>
        <begin position="220"/>
        <end position="239"/>
    </location>
</feature>
<dbReference type="OrthoDB" id="25675at2759"/>
<dbReference type="AlphaFoldDB" id="A0A6A6BUG9"/>
<dbReference type="CDD" id="cd09865">
    <property type="entry name" value="PIN_ScUtp23p-like"/>
    <property type="match status" value="1"/>
</dbReference>